<proteinExistence type="predicted"/>
<dbReference type="GeneID" id="17298368"/>
<dbReference type="KEGG" id="gtt:GUITHDRAFT_153741"/>
<reference evidence="1 3" key="1">
    <citation type="journal article" date="2012" name="Nature">
        <title>Algal genomes reveal evolutionary mosaicism and the fate of nucleomorphs.</title>
        <authorList>
            <consortium name="DOE Joint Genome Institute"/>
            <person name="Curtis B.A."/>
            <person name="Tanifuji G."/>
            <person name="Burki F."/>
            <person name="Gruber A."/>
            <person name="Irimia M."/>
            <person name="Maruyama S."/>
            <person name="Arias M.C."/>
            <person name="Ball S.G."/>
            <person name="Gile G.H."/>
            <person name="Hirakawa Y."/>
            <person name="Hopkins J.F."/>
            <person name="Kuo A."/>
            <person name="Rensing S.A."/>
            <person name="Schmutz J."/>
            <person name="Symeonidi A."/>
            <person name="Elias M."/>
            <person name="Eveleigh R.J."/>
            <person name="Herman E.K."/>
            <person name="Klute M.J."/>
            <person name="Nakayama T."/>
            <person name="Obornik M."/>
            <person name="Reyes-Prieto A."/>
            <person name="Armbrust E.V."/>
            <person name="Aves S.J."/>
            <person name="Beiko R.G."/>
            <person name="Coutinho P."/>
            <person name="Dacks J.B."/>
            <person name="Durnford D.G."/>
            <person name="Fast N.M."/>
            <person name="Green B.R."/>
            <person name="Grisdale C.J."/>
            <person name="Hempel F."/>
            <person name="Henrissat B."/>
            <person name="Hoppner M.P."/>
            <person name="Ishida K."/>
            <person name="Kim E."/>
            <person name="Koreny L."/>
            <person name="Kroth P.G."/>
            <person name="Liu Y."/>
            <person name="Malik S.B."/>
            <person name="Maier U.G."/>
            <person name="McRose D."/>
            <person name="Mock T."/>
            <person name="Neilson J.A."/>
            <person name="Onodera N.T."/>
            <person name="Poole A.M."/>
            <person name="Pritham E.J."/>
            <person name="Richards T.A."/>
            <person name="Rocap G."/>
            <person name="Roy S.W."/>
            <person name="Sarai C."/>
            <person name="Schaack S."/>
            <person name="Shirato S."/>
            <person name="Slamovits C.H."/>
            <person name="Spencer D.F."/>
            <person name="Suzuki S."/>
            <person name="Worden A.Z."/>
            <person name="Zauner S."/>
            <person name="Barry K."/>
            <person name="Bell C."/>
            <person name="Bharti A.K."/>
            <person name="Crow J.A."/>
            <person name="Grimwood J."/>
            <person name="Kramer R."/>
            <person name="Lindquist E."/>
            <person name="Lucas S."/>
            <person name="Salamov A."/>
            <person name="McFadden G.I."/>
            <person name="Lane C.E."/>
            <person name="Keeling P.J."/>
            <person name="Gray M.W."/>
            <person name="Grigoriev I.V."/>
            <person name="Archibald J.M."/>
        </authorList>
    </citation>
    <scope>NUCLEOTIDE SEQUENCE</scope>
    <source>
        <strain evidence="1 3">CCMP2712</strain>
    </source>
</reference>
<protein>
    <submittedName>
        <fullName evidence="1 2">Uncharacterized protein</fullName>
    </submittedName>
</protein>
<evidence type="ECO:0000313" key="2">
    <source>
        <dbReference type="EnsemblProtists" id="EKX41767"/>
    </source>
</evidence>
<reference evidence="3" key="2">
    <citation type="submission" date="2012-11" db="EMBL/GenBank/DDBJ databases">
        <authorList>
            <person name="Kuo A."/>
            <person name="Curtis B.A."/>
            <person name="Tanifuji G."/>
            <person name="Burki F."/>
            <person name="Gruber A."/>
            <person name="Irimia M."/>
            <person name="Maruyama S."/>
            <person name="Arias M.C."/>
            <person name="Ball S.G."/>
            <person name="Gile G.H."/>
            <person name="Hirakawa Y."/>
            <person name="Hopkins J.F."/>
            <person name="Rensing S.A."/>
            <person name="Schmutz J."/>
            <person name="Symeonidi A."/>
            <person name="Elias M."/>
            <person name="Eveleigh R.J."/>
            <person name="Herman E.K."/>
            <person name="Klute M.J."/>
            <person name="Nakayama T."/>
            <person name="Obornik M."/>
            <person name="Reyes-Prieto A."/>
            <person name="Armbrust E.V."/>
            <person name="Aves S.J."/>
            <person name="Beiko R.G."/>
            <person name="Coutinho P."/>
            <person name="Dacks J.B."/>
            <person name="Durnford D.G."/>
            <person name="Fast N.M."/>
            <person name="Green B.R."/>
            <person name="Grisdale C."/>
            <person name="Hempe F."/>
            <person name="Henrissat B."/>
            <person name="Hoppner M.P."/>
            <person name="Ishida K.-I."/>
            <person name="Kim E."/>
            <person name="Koreny L."/>
            <person name="Kroth P.G."/>
            <person name="Liu Y."/>
            <person name="Malik S.-B."/>
            <person name="Maier U.G."/>
            <person name="McRose D."/>
            <person name="Mock T."/>
            <person name="Neilson J.A."/>
            <person name="Onodera N.T."/>
            <person name="Poole A.M."/>
            <person name="Pritham E.J."/>
            <person name="Richards T.A."/>
            <person name="Rocap G."/>
            <person name="Roy S.W."/>
            <person name="Sarai C."/>
            <person name="Schaack S."/>
            <person name="Shirato S."/>
            <person name="Slamovits C.H."/>
            <person name="Spencer D.F."/>
            <person name="Suzuki S."/>
            <person name="Worden A.Z."/>
            <person name="Zauner S."/>
            <person name="Barry K."/>
            <person name="Bell C."/>
            <person name="Bharti A.K."/>
            <person name="Crow J.A."/>
            <person name="Grimwood J."/>
            <person name="Kramer R."/>
            <person name="Lindquist E."/>
            <person name="Lucas S."/>
            <person name="Salamov A."/>
            <person name="McFadden G.I."/>
            <person name="Lane C.E."/>
            <person name="Keeling P.J."/>
            <person name="Gray M.W."/>
            <person name="Grigoriev I.V."/>
            <person name="Archibald J.M."/>
        </authorList>
    </citation>
    <scope>NUCLEOTIDE SEQUENCE</scope>
    <source>
        <strain evidence="3">CCMP2712</strain>
    </source>
</reference>
<dbReference type="PaxDb" id="55529-EKX41767"/>
<evidence type="ECO:0000313" key="1">
    <source>
        <dbReference type="EMBL" id="EKX41767.1"/>
    </source>
</evidence>
<accession>L1J0F7</accession>
<reference evidence="2" key="3">
    <citation type="submission" date="2015-06" db="UniProtKB">
        <authorList>
            <consortium name="EnsemblProtists"/>
        </authorList>
    </citation>
    <scope>IDENTIFICATION</scope>
</reference>
<sequence>MSNDRPGSGFLPTFNLNPMLALPTNAIPTKRGGAVGGHDGNDIGSMLPAASISHSMMSLQHGNLANAGLHSNMASLGLQQAALQNASLSMMGNANGMFGGGDLLSKLQSTMGFPTAARDAMLTNAGVVSWGMPGFSLQGQDLRGGGGMSLAGAAGLASAAN</sequence>
<dbReference type="EnsemblProtists" id="EKX41767">
    <property type="protein sequence ID" value="EKX41767"/>
    <property type="gene ID" value="GUITHDRAFT_153741"/>
</dbReference>
<dbReference type="Proteomes" id="UP000011087">
    <property type="component" value="Unassembled WGS sequence"/>
</dbReference>
<dbReference type="HOGENOM" id="CLU_1648172_0_0_1"/>
<dbReference type="AlphaFoldDB" id="L1J0F7"/>
<dbReference type="EMBL" id="JH993021">
    <property type="protein sequence ID" value="EKX41767.1"/>
    <property type="molecule type" value="Genomic_DNA"/>
</dbReference>
<organism evidence="1">
    <name type="scientific">Guillardia theta (strain CCMP2712)</name>
    <name type="common">Cryptophyte</name>
    <dbReference type="NCBI Taxonomy" id="905079"/>
    <lineage>
        <taxon>Eukaryota</taxon>
        <taxon>Cryptophyceae</taxon>
        <taxon>Pyrenomonadales</taxon>
        <taxon>Geminigeraceae</taxon>
        <taxon>Guillardia</taxon>
    </lineage>
</organism>
<name>L1J0F7_GUITC</name>
<dbReference type="RefSeq" id="XP_005828747.1">
    <property type="nucleotide sequence ID" value="XM_005828690.1"/>
</dbReference>
<gene>
    <name evidence="1" type="ORF">GUITHDRAFT_153741</name>
</gene>
<feature type="non-terminal residue" evidence="1">
    <location>
        <position position="161"/>
    </location>
</feature>
<keyword evidence="3" id="KW-1185">Reference proteome</keyword>
<evidence type="ECO:0000313" key="3">
    <source>
        <dbReference type="Proteomes" id="UP000011087"/>
    </source>
</evidence>